<proteinExistence type="predicted"/>
<reference evidence="2 3" key="1">
    <citation type="journal article" date="2022" name="Nat. Ecol. Evol.">
        <title>A masculinizing supergene underlies an exaggerated male reproductive morph in a spider.</title>
        <authorList>
            <person name="Hendrickx F."/>
            <person name="De Corte Z."/>
            <person name="Sonet G."/>
            <person name="Van Belleghem S.M."/>
            <person name="Kostlbacher S."/>
            <person name="Vangestel C."/>
        </authorList>
    </citation>
    <scope>NUCLEOTIDE SEQUENCE [LARGE SCALE GENOMIC DNA]</scope>
    <source>
        <strain evidence="2">W744_W776</strain>
    </source>
</reference>
<keyword evidence="3" id="KW-1185">Reference proteome</keyword>
<evidence type="ECO:0000313" key="2">
    <source>
        <dbReference type="EMBL" id="KAG8193382.1"/>
    </source>
</evidence>
<evidence type="ECO:0000256" key="1">
    <source>
        <dbReference type="SAM" id="Phobius"/>
    </source>
</evidence>
<evidence type="ECO:0000313" key="3">
    <source>
        <dbReference type="Proteomes" id="UP000827092"/>
    </source>
</evidence>
<protein>
    <submittedName>
        <fullName evidence="2">Uncharacterized protein</fullName>
    </submittedName>
</protein>
<feature type="transmembrane region" description="Helical" evidence="1">
    <location>
        <begin position="6"/>
        <end position="26"/>
    </location>
</feature>
<dbReference type="EMBL" id="JAFNEN010000123">
    <property type="protein sequence ID" value="KAG8193382.1"/>
    <property type="molecule type" value="Genomic_DNA"/>
</dbReference>
<keyword evidence="1" id="KW-1133">Transmembrane helix</keyword>
<accession>A0AAV6VBF9</accession>
<dbReference type="AlphaFoldDB" id="A0AAV6VBF9"/>
<keyword evidence="1" id="KW-0472">Membrane</keyword>
<sequence length="69" mass="7803">MSATLASLAYIILPYIIYLAIFGKYIPFRKYIPLASSSTFLDHRRGLSMTQKSLAKSTSSSRVMENIRL</sequence>
<organism evidence="2 3">
    <name type="scientific">Oedothorax gibbosus</name>
    <dbReference type="NCBI Taxonomy" id="931172"/>
    <lineage>
        <taxon>Eukaryota</taxon>
        <taxon>Metazoa</taxon>
        <taxon>Ecdysozoa</taxon>
        <taxon>Arthropoda</taxon>
        <taxon>Chelicerata</taxon>
        <taxon>Arachnida</taxon>
        <taxon>Araneae</taxon>
        <taxon>Araneomorphae</taxon>
        <taxon>Entelegynae</taxon>
        <taxon>Araneoidea</taxon>
        <taxon>Linyphiidae</taxon>
        <taxon>Erigoninae</taxon>
        <taxon>Oedothorax</taxon>
    </lineage>
</organism>
<gene>
    <name evidence="2" type="ORF">JTE90_012184</name>
</gene>
<keyword evidence="1" id="KW-0812">Transmembrane</keyword>
<dbReference type="Proteomes" id="UP000827092">
    <property type="component" value="Unassembled WGS sequence"/>
</dbReference>
<name>A0AAV6VBF9_9ARAC</name>
<comment type="caution">
    <text evidence="2">The sequence shown here is derived from an EMBL/GenBank/DDBJ whole genome shotgun (WGS) entry which is preliminary data.</text>
</comment>